<dbReference type="EMBL" id="JAJSOF020000017">
    <property type="protein sequence ID" value="KAJ4440152.1"/>
    <property type="molecule type" value="Genomic_DNA"/>
</dbReference>
<evidence type="ECO:0000313" key="3">
    <source>
        <dbReference type="Proteomes" id="UP001148838"/>
    </source>
</evidence>
<accession>A0ABQ8T2I8</accession>
<dbReference type="Proteomes" id="UP001148838">
    <property type="component" value="Unassembled WGS sequence"/>
</dbReference>
<proteinExistence type="predicted"/>
<organism evidence="2 3">
    <name type="scientific">Periplaneta americana</name>
    <name type="common">American cockroach</name>
    <name type="synonym">Blatta americana</name>
    <dbReference type="NCBI Taxonomy" id="6978"/>
    <lineage>
        <taxon>Eukaryota</taxon>
        <taxon>Metazoa</taxon>
        <taxon>Ecdysozoa</taxon>
        <taxon>Arthropoda</taxon>
        <taxon>Hexapoda</taxon>
        <taxon>Insecta</taxon>
        <taxon>Pterygota</taxon>
        <taxon>Neoptera</taxon>
        <taxon>Polyneoptera</taxon>
        <taxon>Dictyoptera</taxon>
        <taxon>Blattodea</taxon>
        <taxon>Blattoidea</taxon>
        <taxon>Blattidae</taxon>
        <taxon>Blattinae</taxon>
        <taxon>Periplaneta</taxon>
    </lineage>
</organism>
<keyword evidence="3" id="KW-1185">Reference proteome</keyword>
<evidence type="ECO:0000256" key="1">
    <source>
        <dbReference type="SAM" id="MobiDB-lite"/>
    </source>
</evidence>
<name>A0ABQ8T2I8_PERAM</name>
<reference evidence="2 3" key="1">
    <citation type="journal article" date="2022" name="Allergy">
        <title>Genome assembly and annotation of Periplaneta americana reveal a comprehensive cockroach allergen profile.</title>
        <authorList>
            <person name="Wang L."/>
            <person name="Xiong Q."/>
            <person name="Saelim N."/>
            <person name="Wang L."/>
            <person name="Nong W."/>
            <person name="Wan A.T."/>
            <person name="Shi M."/>
            <person name="Liu X."/>
            <person name="Cao Q."/>
            <person name="Hui J.H.L."/>
            <person name="Sookrung N."/>
            <person name="Leung T.F."/>
            <person name="Tungtrongchitr A."/>
            <person name="Tsui S.K.W."/>
        </authorList>
    </citation>
    <scope>NUCLEOTIDE SEQUENCE [LARGE SCALE GENOMIC DNA]</scope>
    <source>
        <strain evidence="2">PWHHKU_190912</strain>
    </source>
</reference>
<feature type="region of interest" description="Disordered" evidence="1">
    <location>
        <begin position="1"/>
        <end position="69"/>
    </location>
</feature>
<gene>
    <name evidence="2" type="ORF">ANN_08290</name>
</gene>
<evidence type="ECO:0000313" key="2">
    <source>
        <dbReference type="EMBL" id="KAJ4440152.1"/>
    </source>
</evidence>
<protein>
    <submittedName>
        <fullName evidence="2">Uncharacterized protein</fullName>
    </submittedName>
</protein>
<sequence>MARSCEGDNEPAGSLKAICKKDGRQAEEEMGRTRDATQREPVDTHPYDMGPKDWQTERWKTEDKMGRRT</sequence>
<comment type="caution">
    <text evidence="2">The sequence shown here is derived from an EMBL/GenBank/DDBJ whole genome shotgun (WGS) entry which is preliminary data.</text>
</comment>
<feature type="compositionally biased region" description="Basic and acidic residues" evidence="1">
    <location>
        <begin position="19"/>
        <end position="69"/>
    </location>
</feature>